<proteinExistence type="predicted"/>
<dbReference type="Gene3D" id="3.40.630.30">
    <property type="match status" value="1"/>
</dbReference>
<dbReference type="AlphaFoldDB" id="A0A0N0BFP7"/>
<dbReference type="Pfam" id="PF00583">
    <property type="entry name" value="Acetyltransf_1"/>
    <property type="match status" value="1"/>
</dbReference>
<dbReference type="EMBL" id="KQ435798">
    <property type="protein sequence ID" value="KOX73398.1"/>
    <property type="molecule type" value="Genomic_DNA"/>
</dbReference>
<dbReference type="GO" id="GO:0008080">
    <property type="term" value="F:N-acetyltransferase activity"/>
    <property type="evidence" value="ECO:0007669"/>
    <property type="project" value="TreeGrafter"/>
</dbReference>
<dbReference type="CDD" id="cd04301">
    <property type="entry name" value="NAT_SF"/>
    <property type="match status" value="1"/>
</dbReference>
<evidence type="ECO:0000259" key="2">
    <source>
        <dbReference type="PROSITE" id="PS51186"/>
    </source>
</evidence>
<dbReference type="Proteomes" id="UP000053105">
    <property type="component" value="Unassembled WGS sequence"/>
</dbReference>
<gene>
    <name evidence="3" type="ORF">WN51_14444</name>
</gene>
<dbReference type="OrthoDB" id="8191594at2759"/>
<dbReference type="SUPFAM" id="SSF55729">
    <property type="entry name" value="Acyl-CoA N-acyltransferases (Nat)"/>
    <property type="match status" value="1"/>
</dbReference>
<dbReference type="PROSITE" id="PS51186">
    <property type="entry name" value="GNAT"/>
    <property type="match status" value="1"/>
</dbReference>
<name>A0A0N0BFP7_9HYME</name>
<dbReference type="InterPro" id="IPR016181">
    <property type="entry name" value="Acyl_CoA_acyltransferase"/>
</dbReference>
<evidence type="ECO:0000313" key="4">
    <source>
        <dbReference type="Proteomes" id="UP000053105"/>
    </source>
</evidence>
<reference evidence="3 4" key="1">
    <citation type="submission" date="2015-07" db="EMBL/GenBank/DDBJ databases">
        <title>The genome of Melipona quadrifasciata.</title>
        <authorList>
            <person name="Pan H."/>
            <person name="Kapheim K."/>
        </authorList>
    </citation>
    <scope>NUCLEOTIDE SEQUENCE [LARGE SCALE GENOMIC DNA]</scope>
    <source>
        <strain evidence="3">0111107301</strain>
        <tissue evidence="3">Whole body</tissue>
    </source>
</reference>
<evidence type="ECO:0000256" key="1">
    <source>
        <dbReference type="SAM" id="MobiDB-lite"/>
    </source>
</evidence>
<feature type="domain" description="N-acetyltransferase" evidence="2">
    <location>
        <begin position="81"/>
        <end position="250"/>
    </location>
</feature>
<dbReference type="PANTHER" id="PTHR20905:SF28">
    <property type="entry name" value="GH28833P-RELATED"/>
    <property type="match status" value="1"/>
</dbReference>
<sequence>MFLDSDDELVYKLLTRDKVEAVLALQAQTMKQENLAIGLGMFEEDGAPEEMNLIFKEIIKDGTTLMAVDKKTNELAAVAFNKLHAISPNTFHQMFSISLKAKPKEGAKDELETFIEENLRHQTCRELIKFLDDVCSLVQSKVDVFERYNVNGAMELFYLGTNPRYQGRGIGRQIVEKCIEFGRGLLNGTIERTSIDGDILEQHVLPEIIYCVVASNYSQRIVDKLGFQVLHEVRYEDYSFAGKKMSERIGDVHRTARLQTRNLVSHIFWHEFYNSPLSHFRIHHLAFFDFVRTAVFDQLLGLCGPVQGEGGAGLTVMEKRLTLVDLRSNTCDLMRRPRPRSTTGRPSSAQISSPVTPGDHVMKPV</sequence>
<keyword evidence="4" id="KW-1185">Reference proteome</keyword>
<accession>A0A0N0BFP7</accession>
<dbReference type="PANTHER" id="PTHR20905">
    <property type="entry name" value="N-ACETYLTRANSFERASE-RELATED"/>
    <property type="match status" value="1"/>
</dbReference>
<organism evidence="3 4">
    <name type="scientific">Melipona quadrifasciata</name>
    <dbReference type="NCBI Taxonomy" id="166423"/>
    <lineage>
        <taxon>Eukaryota</taxon>
        <taxon>Metazoa</taxon>
        <taxon>Ecdysozoa</taxon>
        <taxon>Arthropoda</taxon>
        <taxon>Hexapoda</taxon>
        <taxon>Insecta</taxon>
        <taxon>Pterygota</taxon>
        <taxon>Neoptera</taxon>
        <taxon>Endopterygota</taxon>
        <taxon>Hymenoptera</taxon>
        <taxon>Apocrita</taxon>
        <taxon>Aculeata</taxon>
        <taxon>Apoidea</taxon>
        <taxon>Anthophila</taxon>
        <taxon>Apidae</taxon>
        <taxon>Melipona</taxon>
    </lineage>
</organism>
<protein>
    <recommendedName>
        <fullName evidence="2">N-acetyltransferase domain-containing protein</fullName>
    </recommendedName>
</protein>
<evidence type="ECO:0000313" key="3">
    <source>
        <dbReference type="EMBL" id="KOX73398.1"/>
    </source>
</evidence>
<dbReference type="InterPro" id="IPR000182">
    <property type="entry name" value="GNAT_dom"/>
</dbReference>
<feature type="region of interest" description="Disordered" evidence="1">
    <location>
        <begin position="332"/>
        <end position="365"/>
    </location>
</feature>